<dbReference type="Proteomes" id="UP000799750">
    <property type="component" value="Unassembled WGS sequence"/>
</dbReference>
<evidence type="ECO:0000313" key="3">
    <source>
        <dbReference type="Proteomes" id="UP000799750"/>
    </source>
</evidence>
<dbReference type="AlphaFoldDB" id="A0A6A6R4T3"/>
<organism evidence="2 3">
    <name type="scientific">Lophium mytilinum</name>
    <dbReference type="NCBI Taxonomy" id="390894"/>
    <lineage>
        <taxon>Eukaryota</taxon>
        <taxon>Fungi</taxon>
        <taxon>Dikarya</taxon>
        <taxon>Ascomycota</taxon>
        <taxon>Pezizomycotina</taxon>
        <taxon>Dothideomycetes</taxon>
        <taxon>Pleosporomycetidae</taxon>
        <taxon>Mytilinidiales</taxon>
        <taxon>Mytilinidiaceae</taxon>
        <taxon>Lophium</taxon>
    </lineage>
</organism>
<evidence type="ECO:0000256" key="1">
    <source>
        <dbReference type="SAM" id="MobiDB-lite"/>
    </source>
</evidence>
<gene>
    <name evidence="2" type="ORF">BU16DRAFT_524208</name>
</gene>
<protein>
    <submittedName>
        <fullName evidence="2">Uncharacterized protein</fullName>
    </submittedName>
</protein>
<feature type="region of interest" description="Disordered" evidence="1">
    <location>
        <begin position="1"/>
        <end position="46"/>
    </location>
</feature>
<feature type="non-terminal residue" evidence="2">
    <location>
        <position position="85"/>
    </location>
</feature>
<feature type="compositionally biased region" description="Polar residues" evidence="1">
    <location>
        <begin position="1"/>
        <end position="23"/>
    </location>
</feature>
<keyword evidence="3" id="KW-1185">Reference proteome</keyword>
<name>A0A6A6R4T3_9PEZI</name>
<proteinExistence type="predicted"/>
<sequence>MSSHTTSSNSHQDQSLPRYSTSEAPPEYRSDSKATPRSSLDSWKEGVKQIFKEKKEKRKYAMSSQRHSSIEQQPFRDAAAFYLSF</sequence>
<reference evidence="2" key="1">
    <citation type="journal article" date="2020" name="Stud. Mycol.">
        <title>101 Dothideomycetes genomes: a test case for predicting lifestyles and emergence of pathogens.</title>
        <authorList>
            <person name="Haridas S."/>
            <person name="Albert R."/>
            <person name="Binder M."/>
            <person name="Bloem J."/>
            <person name="Labutti K."/>
            <person name="Salamov A."/>
            <person name="Andreopoulos B."/>
            <person name="Baker S."/>
            <person name="Barry K."/>
            <person name="Bills G."/>
            <person name="Bluhm B."/>
            <person name="Cannon C."/>
            <person name="Castanera R."/>
            <person name="Culley D."/>
            <person name="Daum C."/>
            <person name="Ezra D."/>
            <person name="Gonzalez J."/>
            <person name="Henrissat B."/>
            <person name="Kuo A."/>
            <person name="Liang C."/>
            <person name="Lipzen A."/>
            <person name="Lutzoni F."/>
            <person name="Magnuson J."/>
            <person name="Mondo S."/>
            <person name="Nolan M."/>
            <person name="Ohm R."/>
            <person name="Pangilinan J."/>
            <person name="Park H.-J."/>
            <person name="Ramirez L."/>
            <person name="Alfaro M."/>
            <person name="Sun H."/>
            <person name="Tritt A."/>
            <person name="Yoshinaga Y."/>
            <person name="Zwiers L.-H."/>
            <person name="Turgeon B."/>
            <person name="Goodwin S."/>
            <person name="Spatafora J."/>
            <person name="Crous P."/>
            <person name="Grigoriev I."/>
        </authorList>
    </citation>
    <scope>NUCLEOTIDE SEQUENCE</scope>
    <source>
        <strain evidence="2">CBS 269.34</strain>
    </source>
</reference>
<accession>A0A6A6R4T3</accession>
<dbReference type="EMBL" id="MU004184">
    <property type="protein sequence ID" value="KAF2499765.1"/>
    <property type="molecule type" value="Genomic_DNA"/>
</dbReference>
<evidence type="ECO:0000313" key="2">
    <source>
        <dbReference type="EMBL" id="KAF2499765.1"/>
    </source>
</evidence>